<dbReference type="Gene3D" id="1.10.530.10">
    <property type="match status" value="1"/>
</dbReference>
<protein>
    <submittedName>
        <fullName evidence="3">Transglycosylase SLT domain-containing protein</fullName>
    </submittedName>
</protein>
<name>A0ABV8V8M2_9GAMM</name>
<evidence type="ECO:0000313" key="4">
    <source>
        <dbReference type="Proteomes" id="UP001595840"/>
    </source>
</evidence>
<dbReference type="Proteomes" id="UP001595840">
    <property type="component" value="Unassembled WGS sequence"/>
</dbReference>
<dbReference type="CDD" id="cd00442">
    <property type="entry name" value="Lyz-like"/>
    <property type="match status" value="1"/>
</dbReference>
<feature type="domain" description="Transglycosylase SLT" evidence="2">
    <location>
        <begin position="8"/>
        <end position="190"/>
    </location>
</feature>
<dbReference type="RefSeq" id="WP_290262392.1">
    <property type="nucleotide sequence ID" value="NZ_JAUFQG010000004.1"/>
</dbReference>
<comment type="caution">
    <text evidence="3">The sequence shown here is derived from an EMBL/GenBank/DDBJ whole genome shotgun (WGS) entry which is preliminary data.</text>
</comment>
<evidence type="ECO:0000256" key="1">
    <source>
        <dbReference type="SAM" id="SignalP"/>
    </source>
</evidence>
<evidence type="ECO:0000259" key="2">
    <source>
        <dbReference type="Pfam" id="PF19489"/>
    </source>
</evidence>
<feature type="signal peptide" evidence="1">
    <location>
        <begin position="1"/>
        <end position="17"/>
    </location>
</feature>
<accession>A0ABV8V8M2</accession>
<keyword evidence="1" id="KW-0732">Signal</keyword>
<reference evidence="4" key="1">
    <citation type="journal article" date="2019" name="Int. J. Syst. Evol. Microbiol.">
        <title>The Global Catalogue of Microorganisms (GCM) 10K type strain sequencing project: providing services to taxonomists for standard genome sequencing and annotation.</title>
        <authorList>
            <consortium name="The Broad Institute Genomics Platform"/>
            <consortium name="The Broad Institute Genome Sequencing Center for Infectious Disease"/>
            <person name="Wu L."/>
            <person name="Ma J."/>
        </authorList>
    </citation>
    <scope>NUCLEOTIDE SEQUENCE [LARGE SCALE GENOMIC DNA]</scope>
    <source>
        <strain evidence="4">CECT 8570</strain>
    </source>
</reference>
<organism evidence="3 4">
    <name type="scientific">Simiduia curdlanivorans</name>
    <dbReference type="NCBI Taxonomy" id="1492769"/>
    <lineage>
        <taxon>Bacteria</taxon>
        <taxon>Pseudomonadati</taxon>
        <taxon>Pseudomonadota</taxon>
        <taxon>Gammaproteobacteria</taxon>
        <taxon>Cellvibrionales</taxon>
        <taxon>Cellvibrionaceae</taxon>
        <taxon>Simiduia</taxon>
    </lineage>
</organism>
<gene>
    <name evidence="3" type="ORF">ACFOX3_18285</name>
</gene>
<dbReference type="InterPro" id="IPR023346">
    <property type="entry name" value="Lysozyme-like_dom_sf"/>
</dbReference>
<proteinExistence type="predicted"/>
<feature type="chain" id="PRO_5045456263" evidence="1">
    <location>
        <begin position="18"/>
        <end position="201"/>
    </location>
</feature>
<dbReference type="EMBL" id="JBHSCX010000021">
    <property type="protein sequence ID" value="MFC4364265.1"/>
    <property type="molecule type" value="Genomic_DNA"/>
</dbReference>
<dbReference type="InterPro" id="IPR045795">
    <property type="entry name" value="SLT_4"/>
</dbReference>
<sequence length="201" mass="23571">MGKCGWLFLLCTLLLNAACTTSPPRNPDNLCDIFREKDDWYEDAKNAEKRWKSPIASMMAIMHQESRFVAKAQPPRTKILWIFPGPRPSSAYGYSQAKDETWRWYQNNSGNSWSNRDDFGDAIDFIGWYNYQSGRLSKIKSNDTYHLYLAYHEGHGGFNRRTFNSKAWLKDVARKVSARANRYNQQLDTCREDLESSWWPF</sequence>
<dbReference type="SUPFAM" id="SSF53955">
    <property type="entry name" value="Lysozyme-like"/>
    <property type="match status" value="1"/>
</dbReference>
<keyword evidence="4" id="KW-1185">Reference proteome</keyword>
<evidence type="ECO:0000313" key="3">
    <source>
        <dbReference type="EMBL" id="MFC4364265.1"/>
    </source>
</evidence>
<dbReference type="Pfam" id="PF19489">
    <property type="entry name" value="SLT_4"/>
    <property type="match status" value="1"/>
</dbReference>